<reference evidence="3" key="1">
    <citation type="submission" date="2017-05" db="EMBL/GenBank/DDBJ databases">
        <authorList>
            <person name="Rodrigo-Torres L."/>
            <person name="Arahal R. D."/>
            <person name="Lucena T."/>
        </authorList>
    </citation>
    <scope>NUCLEOTIDE SEQUENCE [LARGE SCALE GENOMIC DNA]</scope>
    <source>
        <strain evidence="3">CECT 8649</strain>
    </source>
</reference>
<dbReference type="EMBL" id="FXXP01000003">
    <property type="protein sequence ID" value="SMX29917.1"/>
    <property type="molecule type" value="Genomic_DNA"/>
</dbReference>
<evidence type="ECO:0000259" key="1">
    <source>
        <dbReference type="Pfam" id="PF13682"/>
    </source>
</evidence>
<dbReference type="InterPro" id="IPR025991">
    <property type="entry name" value="Chemoreceptor_zinc-bind_dom"/>
</dbReference>
<evidence type="ECO:0000313" key="2">
    <source>
        <dbReference type="EMBL" id="SMX29917.1"/>
    </source>
</evidence>
<dbReference type="Pfam" id="PF13682">
    <property type="entry name" value="CZB"/>
    <property type="match status" value="1"/>
</dbReference>
<keyword evidence="3" id="KW-1185">Reference proteome</keyword>
<dbReference type="Proteomes" id="UP000225972">
    <property type="component" value="Unassembled WGS sequence"/>
</dbReference>
<name>A0A238JIE3_9RHOB</name>
<dbReference type="AlphaFoldDB" id="A0A238JIE3"/>
<protein>
    <submittedName>
        <fullName evidence="2">Diguanylate cyclase</fullName>
    </submittedName>
</protein>
<evidence type="ECO:0000313" key="3">
    <source>
        <dbReference type="Proteomes" id="UP000225972"/>
    </source>
</evidence>
<dbReference type="RefSeq" id="WP_099248570.1">
    <property type="nucleotide sequence ID" value="NZ_FXXP01000003.1"/>
</dbReference>
<sequence length="125" mass="13802">MNLAELEENVGKALVAHSQWKIRLRHAVSVDKLPKPARDIACDNQCGLGLWLQELTKDPVAAQDHHIQDVVTAHTKFHKEAGRIALLVEQGNGAKAETELDGPSYAEATKTLEHALIELRRKARG</sequence>
<dbReference type="OrthoDB" id="7508312at2"/>
<gene>
    <name evidence="2" type="ORF">TRP8649_04057</name>
</gene>
<proteinExistence type="predicted"/>
<feature type="domain" description="Chemoreceptor zinc-binding" evidence="1">
    <location>
        <begin position="17"/>
        <end position="84"/>
    </location>
</feature>
<organism evidence="2 3">
    <name type="scientific">Pelagimonas phthalicica</name>
    <dbReference type="NCBI Taxonomy" id="1037362"/>
    <lineage>
        <taxon>Bacteria</taxon>
        <taxon>Pseudomonadati</taxon>
        <taxon>Pseudomonadota</taxon>
        <taxon>Alphaproteobacteria</taxon>
        <taxon>Rhodobacterales</taxon>
        <taxon>Roseobacteraceae</taxon>
        <taxon>Pelagimonas</taxon>
    </lineage>
</organism>
<dbReference type="Gene3D" id="1.20.120.30">
    <property type="entry name" value="Aspartate receptor, ligand-binding domain"/>
    <property type="match status" value="1"/>
</dbReference>
<accession>A0A238JIE3</accession>